<organism evidence="1">
    <name type="scientific">marine sediment metagenome</name>
    <dbReference type="NCBI Taxonomy" id="412755"/>
    <lineage>
        <taxon>unclassified sequences</taxon>
        <taxon>metagenomes</taxon>
        <taxon>ecological metagenomes</taxon>
    </lineage>
</organism>
<name>A0A0F9N1J0_9ZZZZ</name>
<evidence type="ECO:0000313" key="1">
    <source>
        <dbReference type="EMBL" id="KKM75347.1"/>
    </source>
</evidence>
<gene>
    <name evidence="1" type="ORF">LCGC14_1391130</name>
</gene>
<dbReference type="AlphaFoldDB" id="A0A0F9N1J0"/>
<sequence>MVELIQPTPEEEVKLASQAIPLDSPVAQALRDFTGKALTSRCVALVAVAMTEQGQVLVARVAPGGIVQSLGMIELGRHMLLGNATPTVQQ</sequence>
<reference evidence="1" key="1">
    <citation type="journal article" date="2015" name="Nature">
        <title>Complex archaea that bridge the gap between prokaryotes and eukaryotes.</title>
        <authorList>
            <person name="Spang A."/>
            <person name="Saw J.H."/>
            <person name="Jorgensen S.L."/>
            <person name="Zaremba-Niedzwiedzka K."/>
            <person name="Martijn J."/>
            <person name="Lind A.E."/>
            <person name="van Eijk R."/>
            <person name="Schleper C."/>
            <person name="Guy L."/>
            <person name="Ettema T.J."/>
        </authorList>
    </citation>
    <scope>NUCLEOTIDE SEQUENCE</scope>
</reference>
<protein>
    <submittedName>
        <fullName evidence="1">Uncharacterized protein</fullName>
    </submittedName>
</protein>
<comment type="caution">
    <text evidence="1">The sequence shown here is derived from an EMBL/GenBank/DDBJ whole genome shotgun (WGS) entry which is preliminary data.</text>
</comment>
<proteinExistence type="predicted"/>
<accession>A0A0F9N1J0</accession>
<dbReference type="EMBL" id="LAZR01008992">
    <property type="protein sequence ID" value="KKM75347.1"/>
    <property type="molecule type" value="Genomic_DNA"/>
</dbReference>